<protein>
    <recommendedName>
        <fullName evidence="1">Helix-turn-helix domain-containing protein</fullName>
    </recommendedName>
</protein>
<dbReference type="InterPro" id="IPR041657">
    <property type="entry name" value="HTH_17"/>
</dbReference>
<dbReference type="AlphaFoldDB" id="A0A068TBH1"/>
<dbReference type="EMBL" id="HG938355">
    <property type="protein sequence ID" value="CDN54715.1"/>
    <property type="molecule type" value="Genomic_DNA"/>
</dbReference>
<dbReference type="eggNOG" id="ENOG5033GMZ">
    <property type="taxonomic scope" value="Bacteria"/>
</dbReference>
<dbReference type="Pfam" id="PF12728">
    <property type="entry name" value="HTH_17"/>
    <property type="match status" value="1"/>
</dbReference>
<organism evidence="2 3">
    <name type="scientific">Neorhizobium galegae bv. officinalis bv. officinalis str. HAMBI 1141</name>
    <dbReference type="NCBI Taxonomy" id="1028801"/>
    <lineage>
        <taxon>Bacteria</taxon>
        <taxon>Pseudomonadati</taxon>
        <taxon>Pseudomonadota</taxon>
        <taxon>Alphaproteobacteria</taxon>
        <taxon>Hyphomicrobiales</taxon>
        <taxon>Rhizobiaceae</taxon>
        <taxon>Rhizobium/Agrobacterium group</taxon>
        <taxon>Neorhizobium</taxon>
    </lineage>
</organism>
<evidence type="ECO:0000259" key="1">
    <source>
        <dbReference type="Pfam" id="PF12728"/>
    </source>
</evidence>
<proteinExistence type="predicted"/>
<evidence type="ECO:0000313" key="2">
    <source>
        <dbReference type="EMBL" id="CDN54715.1"/>
    </source>
</evidence>
<dbReference type="Proteomes" id="UP000028186">
    <property type="component" value="Chromosome I"/>
</dbReference>
<dbReference type="RefSeq" id="WP_038544001.1">
    <property type="nucleotide sequence ID" value="NZ_HG938355.1"/>
</dbReference>
<sequence length="72" mass="8024">MQSQLLSPKQLADRSGWPVARIRNLIAKQEIRHVRIGGSLFLPENAVDEYLAANMVEPKQKALVLVDSASRV</sequence>
<name>A0A068TBH1_NEOGA</name>
<gene>
    <name evidence="2" type="ORF">RG1141_CH23770</name>
</gene>
<accession>A0A068TBH1</accession>
<feature type="domain" description="Helix-turn-helix" evidence="1">
    <location>
        <begin position="5"/>
        <end position="54"/>
    </location>
</feature>
<dbReference type="HOGENOM" id="CLU_202558_0_0_5"/>
<reference evidence="3" key="1">
    <citation type="journal article" date="2014" name="BMC Genomics">
        <title>Genome sequencing of two Neorhizobium galegae strains reveals a noeT gene responsible for the unusual acetylation of the nodulation factors.</title>
        <authorList>
            <person name="Osterman J."/>
            <person name="Marsh J."/>
            <person name="Laine P.K."/>
            <person name="Zeng Z."/>
            <person name="Alatalo E."/>
            <person name="Sullivan J.T."/>
            <person name="Young J.P."/>
            <person name="Thomas-Oates J."/>
            <person name="Paulin L."/>
            <person name="Lindstrom K."/>
        </authorList>
    </citation>
    <scope>NUCLEOTIDE SEQUENCE [LARGE SCALE GENOMIC DNA]</scope>
    <source>
        <strain evidence="3">HAMBI 1141</strain>
    </source>
</reference>
<dbReference type="KEGG" id="ngl:RG1141_CH23770"/>
<evidence type="ECO:0000313" key="3">
    <source>
        <dbReference type="Proteomes" id="UP000028186"/>
    </source>
</evidence>